<dbReference type="EMBL" id="RZTZ01000009">
    <property type="protein sequence ID" value="RVT59563.1"/>
    <property type="molecule type" value="Genomic_DNA"/>
</dbReference>
<dbReference type="Pfam" id="PF09278">
    <property type="entry name" value="MerR-DNA-bind"/>
    <property type="match status" value="1"/>
</dbReference>
<feature type="domain" description="Transcription regulator MerR DNA binding" evidence="1">
    <location>
        <begin position="14"/>
        <end position="63"/>
    </location>
</feature>
<reference evidence="2 3" key="1">
    <citation type="submission" date="2019-01" db="EMBL/GenBank/DDBJ databases">
        <title>Bacillus sp. M5HDSG1-1, whole genome shotgun sequence.</title>
        <authorList>
            <person name="Tuo L."/>
        </authorList>
    </citation>
    <scope>NUCLEOTIDE SEQUENCE [LARGE SCALE GENOMIC DNA]</scope>
    <source>
        <strain evidence="2 3">M5HDSG1-1</strain>
    </source>
</reference>
<proteinExistence type="predicted"/>
<dbReference type="Gene3D" id="1.10.1660.10">
    <property type="match status" value="1"/>
</dbReference>
<comment type="caution">
    <text evidence="2">The sequence shown here is derived from an EMBL/GenBank/DDBJ whole genome shotgun (WGS) entry which is preliminary data.</text>
</comment>
<evidence type="ECO:0000313" key="3">
    <source>
        <dbReference type="Proteomes" id="UP000288024"/>
    </source>
</evidence>
<protein>
    <recommendedName>
        <fullName evidence="1">Transcription regulator MerR DNA binding domain-containing protein</fullName>
    </recommendedName>
</protein>
<accession>A0A3S2UE25</accession>
<dbReference type="AlphaFoldDB" id="A0A3S2UE25"/>
<name>A0A3S2UE25_9BACI</name>
<dbReference type="SUPFAM" id="SSF46955">
    <property type="entry name" value="Putative DNA-binding domain"/>
    <property type="match status" value="1"/>
</dbReference>
<organism evidence="2 3">
    <name type="scientific">Niallia taxi</name>
    <dbReference type="NCBI Taxonomy" id="2499688"/>
    <lineage>
        <taxon>Bacteria</taxon>
        <taxon>Bacillati</taxon>
        <taxon>Bacillota</taxon>
        <taxon>Bacilli</taxon>
        <taxon>Bacillales</taxon>
        <taxon>Bacillaceae</taxon>
        <taxon>Niallia</taxon>
    </lineage>
</organism>
<evidence type="ECO:0000259" key="1">
    <source>
        <dbReference type="Pfam" id="PF09278"/>
    </source>
</evidence>
<evidence type="ECO:0000313" key="2">
    <source>
        <dbReference type="EMBL" id="RVT59563.1"/>
    </source>
</evidence>
<dbReference type="InterPro" id="IPR009061">
    <property type="entry name" value="DNA-bd_dom_put_sf"/>
</dbReference>
<dbReference type="InterPro" id="IPR015358">
    <property type="entry name" value="Tscrpt_reg_MerR_DNA-bd"/>
</dbReference>
<sequence>MNYPNNIFKEVIQDIEFIKRAQDLGFTLEEFKDLLAASNGDEEFHSEEMLNFASCKIKEAEKKFVI</sequence>
<dbReference type="RefSeq" id="WP_127740024.1">
    <property type="nucleotide sequence ID" value="NZ_CP196005.1"/>
</dbReference>
<dbReference type="Proteomes" id="UP000288024">
    <property type="component" value="Unassembled WGS sequence"/>
</dbReference>
<gene>
    <name evidence="2" type="ORF">EM808_19130</name>
</gene>
<keyword evidence="3" id="KW-1185">Reference proteome</keyword>